<keyword evidence="3" id="KW-1185">Reference proteome</keyword>
<evidence type="ECO:0000256" key="1">
    <source>
        <dbReference type="PROSITE-ProRule" id="PRU00339"/>
    </source>
</evidence>
<accession>A0AAE3IYS5</accession>
<comment type="caution">
    <text evidence="2">The sequence shown here is derived from an EMBL/GenBank/DDBJ whole genome shotgun (WGS) entry which is preliminary data.</text>
</comment>
<dbReference type="Gene3D" id="1.25.40.10">
    <property type="entry name" value="Tetratricopeptide repeat domain"/>
    <property type="match status" value="3"/>
</dbReference>
<feature type="repeat" description="TPR" evidence="1">
    <location>
        <begin position="230"/>
        <end position="263"/>
    </location>
</feature>
<reference evidence="2" key="1">
    <citation type="submission" date="2022-10" db="EMBL/GenBank/DDBJ databases">
        <authorList>
            <person name="Yue Y."/>
        </authorList>
    </citation>
    <scope>NUCLEOTIDE SEQUENCE</scope>
    <source>
        <strain evidence="2">Z654</strain>
    </source>
</reference>
<dbReference type="Pfam" id="PF13432">
    <property type="entry name" value="TPR_16"/>
    <property type="match status" value="2"/>
</dbReference>
<feature type="repeat" description="TPR" evidence="1">
    <location>
        <begin position="128"/>
        <end position="161"/>
    </location>
</feature>
<dbReference type="EMBL" id="JAOYFC010000002">
    <property type="protein sequence ID" value="MCV6824782.1"/>
    <property type="molecule type" value="Genomic_DNA"/>
</dbReference>
<dbReference type="SUPFAM" id="SSF48452">
    <property type="entry name" value="TPR-like"/>
    <property type="match status" value="2"/>
</dbReference>
<evidence type="ECO:0000313" key="3">
    <source>
        <dbReference type="Proteomes" id="UP001208041"/>
    </source>
</evidence>
<dbReference type="Pfam" id="PF13469">
    <property type="entry name" value="Sulfotransfer_3"/>
    <property type="match status" value="1"/>
</dbReference>
<dbReference type="PANTHER" id="PTHR44809:SF1">
    <property type="entry name" value="PROTEIN O-MANNOSYL-TRANSFERASE TMTC1"/>
    <property type="match status" value="1"/>
</dbReference>
<dbReference type="SUPFAM" id="SSF52540">
    <property type="entry name" value="P-loop containing nucleoside triphosphate hydrolases"/>
    <property type="match status" value="1"/>
</dbReference>
<dbReference type="InterPro" id="IPR011990">
    <property type="entry name" value="TPR-like_helical_dom_sf"/>
</dbReference>
<dbReference type="Proteomes" id="UP001208041">
    <property type="component" value="Unassembled WGS sequence"/>
</dbReference>
<dbReference type="Pfam" id="PF13414">
    <property type="entry name" value="TPR_11"/>
    <property type="match status" value="1"/>
</dbReference>
<dbReference type="InterPro" id="IPR052943">
    <property type="entry name" value="TMTC_O-mannosyl-trnsfr"/>
</dbReference>
<dbReference type="AlphaFoldDB" id="A0AAE3IYS5"/>
<gene>
    <name evidence="2" type="ORF">OH136_09465</name>
</gene>
<feature type="repeat" description="TPR" evidence="1">
    <location>
        <begin position="162"/>
        <end position="195"/>
    </location>
</feature>
<dbReference type="RefSeq" id="WP_263953634.1">
    <property type="nucleotide sequence ID" value="NZ_JAOYFC010000002.1"/>
</dbReference>
<dbReference type="PROSITE" id="PS50005">
    <property type="entry name" value="TPR"/>
    <property type="match status" value="6"/>
</dbReference>
<feature type="repeat" description="TPR" evidence="1">
    <location>
        <begin position="196"/>
        <end position="229"/>
    </location>
</feature>
<feature type="repeat" description="TPR" evidence="1">
    <location>
        <begin position="94"/>
        <end position="127"/>
    </location>
</feature>
<evidence type="ECO:0000313" key="2">
    <source>
        <dbReference type="EMBL" id="MCV6824782.1"/>
    </source>
</evidence>
<dbReference type="Gene3D" id="3.40.50.300">
    <property type="entry name" value="P-loop containing nucleotide triphosphate hydrolases"/>
    <property type="match status" value="1"/>
</dbReference>
<keyword evidence="1" id="KW-0802">TPR repeat</keyword>
<dbReference type="PROSITE" id="PS50293">
    <property type="entry name" value="TPR_REGION"/>
    <property type="match status" value="2"/>
</dbReference>
<name>A0AAE3IYS5_9RHOB</name>
<dbReference type="InterPro" id="IPR027417">
    <property type="entry name" value="P-loop_NTPase"/>
</dbReference>
<organism evidence="2 3">
    <name type="scientific">Halocynthiibacter halioticoli</name>
    <dbReference type="NCBI Taxonomy" id="2986804"/>
    <lineage>
        <taxon>Bacteria</taxon>
        <taxon>Pseudomonadati</taxon>
        <taxon>Pseudomonadota</taxon>
        <taxon>Alphaproteobacteria</taxon>
        <taxon>Rhodobacterales</taxon>
        <taxon>Paracoccaceae</taxon>
        <taxon>Halocynthiibacter</taxon>
    </lineage>
</organism>
<sequence length="638" mass="72547">MGKISVDKALLLAKSHVRKGEHEEARQQLEAVVQAFPNNKRAKAALASLGVQKTKDGLPPQDAVRTLTNLLNQGRFKQAIPPLKKLLAAYPKAADLWNFLGICYTQSGDPENGATAFKKASQLEPKVPDGHINLANALKSQEKYDEAIQSYKRALKIVPNHLDASYNLAVTLKSQGKHDEAIEAYKRVIELDKDYFDAYFNLGELYFAMHQHDDAIETYKECVRLKPTFVDAQRFLANNYRKRGYNEEAAANYLRTLELDPENHGLMKDLSSIYNNMGQFEEAEKWLKRALEIKPDFAEAHRLLAMQNKYTEDDPHLATMLSMYNDPELEDEVRMQICSGLSKAMGDIGKTKESFEFLKESNALHKKILDYDIQKDIDLFDKIKSTADKVQRASLKAKPAEEGDTPVPIFILGMPRSGTTLTEQILSAHPEIAGADELPYVGAFGGDIKVGDKPANAETIREFRKKYMDLLIKHADGKPYVTDKMPHNFNSIGLICAAFPEAKIIHIDREAAAICWSNYKTFFPAVGLAYCHDLSDVVDYYFLFEDLMNFWWERYPDRMYRLDYEELTRNQEEETRKLIDYIGVEWDDACLSPQKNTRSIKTASLRQARQAVYSGSSKAWEKFAPYLDGAFDRLPAKN</sequence>
<proteinExistence type="predicted"/>
<dbReference type="InterPro" id="IPR019734">
    <property type="entry name" value="TPR_rpt"/>
</dbReference>
<dbReference type="PANTHER" id="PTHR44809">
    <property type="match status" value="1"/>
</dbReference>
<dbReference type="Pfam" id="PF00515">
    <property type="entry name" value="TPR_1"/>
    <property type="match status" value="1"/>
</dbReference>
<feature type="repeat" description="TPR" evidence="1">
    <location>
        <begin position="264"/>
        <end position="297"/>
    </location>
</feature>
<dbReference type="Pfam" id="PF14559">
    <property type="entry name" value="TPR_19"/>
    <property type="match status" value="1"/>
</dbReference>
<protein>
    <submittedName>
        <fullName evidence="2">Tetratricopeptide repeat protein</fullName>
    </submittedName>
</protein>
<dbReference type="SMART" id="SM00028">
    <property type="entry name" value="TPR"/>
    <property type="match status" value="7"/>
</dbReference>